<keyword evidence="3" id="KW-0813">Transport</keyword>
<keyword evidence="8" id="KW-1185">Reference proteome</keyword>
<dbReference type="Gene3D" id="3.40.50.1980">
    <property type="entry name" value="Nitrogenase molybdenum iron protein domain"/>
    <property type="match status" value="2"/>
</dbReference>
<evidence type="ECO:0000259" key="6">
    <source>
        <dbReference type="PROSITE" id="PS50983"/>
    </source>
</evidence>
<dbReference type="SUPFAM" id="SSF53807">
    <property type="entry name" value="Helical backbone' metal receptor"/>
    <property type="match status" value="1"/>
</dbReference>
<proteinExistence type="inferred from homology"/>
<dbReference type="Proteomes" id="UP001597391">
    <property type="component" value="Unassembled WGS sequence"/>
</dbReference>
<dbReference type="InterPro" id="IPR002491">
    <property type="entry name" value="ABC_transptr_periplasmic_BD"/>
</dbReference>
<dbReference type="PROSITE" id="PS51257">
    <property type="entry name" value="PROKAR_LIPOPROTEIN"/>
    <property type="match status" value="1"/>
</dbReference>
<keyword evidence="4 5" id="KW-0732">Signal</keyword>
<feature type="chain" id="PRO_5046991704" evidence="5">
    <location>
        <begin position="28"/>
        <end position="330"/>
    </location>
</feature>
<evidence type="ECO:0000313" key="8">
    <source>
        <dbReference type="Proteomes" id="UP001597391"/>
    </source>
</evidence>
<evidence type="ECO:0000256" key="5">
    <source>
        <dbReference type="SAM" id="SignalP"/>
    </source>
</evidence>
<evidence type="ECO:0000256" key="4">
    <source>
        <dbReference type="ARBA" id="ARBA00022729"/>
    </source>
</evidence>
<comment type="caution">
    <text evidence="7">The sequence shown here is derived from an EMBL/GenBank/DDBJ whole genome shotgun (WGS) entry which is preliminary data.</text>
</comment>
<dbReference type="InterPro" id="IPR051313">
    <property type="entry name" value="Bact_iron-sidero_bind"/>
</dbReference>
<comment type="subcellular location">
    <subcellularLocation>
        <location evidence="1">Cell envelope</location>
    </subcellularLocation>
</comment>
<dbReference type="Pfam" id="PF01497">
    <property type="entry name" value="Peripla_BP_2"/>
    <property type="match status" value="1"/>
</dbReference>
<sequence length="330" mass="35327">MKANFRTRSLALGVIAAFALSACGSNAEENQPETDATTPTSVVVEDNNGEHTINLPLTSVAATDNRTFEVLDSWGVELTAGARALMHSNVSYKDNDAIADLGNHGEPNFEAVVATAPQVIVNGQRFSQFHEDLVKAAPDAVVLELDPREGQPFDAELKRQVTVLGEVFGKQSEAAQLVADFDASIERVKAAYSPDQKVMGVITSGGNIGYVVPSTGRTIGPLFDIFGFTPALEVDGSDDHQGDDISVEAIAQSNPDLIIVMDRDGGFAEADRGEDYQPAAQILENSEALKNVTAVQNGNIAYFPEDTYLNEGISTYTELFNSLADLLEKN</sequence>
<comment type="similarity">
    <text evidence="2">Belongs to the bacterial solute-binding protein 8 family.</text>
</comment>
<dbReference type="PANTHER" id="PTHR30532">
    <property type="entry name" value="IRON III DICITRATE-BINDING PERIPLASMIC PROTEIN"/>
    <property type="match status" value="1"/>
</dbReference>
<evidence type="ECO:0000256" key="1">
    <source>
        <dbReference type="ARBA" id="ARBA00004196"/>
    </source>
</evidence>
<dbReference type="PROSITE" id="PS50983">
    <property type="entry name" value="FE_B12_PBP"/>
    <property type="match status" value="1"/>
</dbReference>
<evidence type="ECO:0000256" key="2">
    <source>
        <dbReference type="ARBA" id="ARBA00008814"/>
    </source>
</evidence>
<feature type="domain" description="Fe/B12 periplasmic-binding" evidence="6">
    <location>
        <begin position="59"/>
        <end position="330"/>
    </location>
</feature>
<organism evidence="7 8">
    <name type="scientific">Populibacterium corticicola</name>
    <dbReference type="NCBI Taxonomy" id="1812826"/>
    <lineage>
        <taxon>Bacteria</taxon>
        <taxon>Bacillati</taxon>
        <taxon>Actinomycetota</taxon>
        <taxon>Actinomycetes</taxon>
        <taxon>Micrococcales</taxon>
        <taxon>Jonesiaceae</taxon>
        <taxon>Populibacterium</taxon>
    </lineage>
</organism>
<evidence type="ECO:0000313" key="7">
    <source>
        <dbReference type="EMBL" id="MFD2841754.1"/>
    </source>
</evidence>
<dbReference type="EMBL" id="JBHUOP010000009">
    <property type="protein sequence ID" value="MFD2841754.1"/>
    <property type="molecule type" value="Genomic_DNA"/>
</dbReference>
<feature type="signal peptide" evidence="5">
    <location>
        <begin position="1"/>
        <end position="27"/>
    </location>
</feature>
<accession>A0ABW5XK18</accession>
<evidence type="ECO:0000256" key="3">
    <source>
        <dbReference type="ARBA" id="ARBA00022448"/>
    </source>
</evidence>
<name>A0ABW5XK18_9MICO</name>
<protein>
    <submittedName>
        <fullName evidence="7">Siderophore ABC transporter substrate-binding protein</fullName>
    </submittedName>
</protein>
<gene>
    <name evidence="7" type="ORF">ACFSYH_14425</name>
</gene>
<dbReference type="RefSeq" id="WP_377468099.1">
    <property type="nucleotide sequence ID" value="NZ_JBHUOP010000009.1"/>
</dbReference>
<dbReference type="PANTHER" id="PTHR30532:SF28">
    <property type="entry name" value="PETROBACTIN-BINDING PROTEIN YCLQ"/>
    <property type="match status" value="1"/>
</dbReference>
<reference evidence="8" key="1">
    <citation type="journal article" date="2019" name="Int. J. Syst. Evol. Microbiol.">
        <title>The Global Catalogue of Microorganisms (GCM) 10K type strain sequencing project: providing services to taxonomists for standard genome sequencing and annotation.</title>
        <authorList>
            <consortium name="The Broad Institute Genomics Platform"/>
            <consortium name="The Broad Institute Genome Sequencing Center for Infectious Disease"/>
            <person name="Wu L."/>
            <person name="Ma J."/>
        </authorList>
    </citation>
    <scope>NUCLEOTIDE SEQUENCE [LARGE SCALE GENOMIC DNA]</scope>
    <source>
        <strain evidence="8">KCTC 33576</strain>
    </source>
</reference>